<dbReference type="RefSeq" id="WP_345587603.1">
    <property type="nucleotide sequence ID" value="NZ_BAABJG010000011.1"/>
</dbReference>
<evidence type="ECO:0000313" key="2">
    <source>
        <dbReference type="Proteomes" id="UP001597180"/>
    </source>
</evidence>
<dbReference type="InterPro" id="IPR043519">
    <property type="entry name" value="NT_sf"/>
</dbReference>
<organism evidence="1 2">
    <name type="scientific">Paenibacillus vulneris</name>
    <dbReference type="NCBI Taxonomy" id="1133364"/>
    <lineage>
        <taxon>Bacteria</taxon>
        <taxon>Bacillati</taxon>
        <taxon>Bacillota</taxon>
        <taxon>Bacilli</taxon>
        <taxon>Bacillales</taxon>
        <taxon>Paenibacillaceae</taxon>
        <taxon>Paenibacillus</taxon>
    </lineage>
</organism>
<dbReference type="SUPFAM" id="SSF81301">
    <property type="entry name" value="Nucleotidyltransferase"/>
    <property type="match status" value="1"/>
</dbReference>
<protein>
    <submittedName>
        <fullName evidence="1">Nucleotidyltransferase domain-containing protein</fullName>
    </submittedName>
</protein>
<name>A0ABW3UCT8_9BACL</name>
<evidence type="ECO:0000313" key="1">
    <source>
        <dbReference type="EMBL" id="MFD1218753.1"/>
    </source>
</evidence>
<dbReference type="Pfam" id="PF10706">
    <property type="entry name" value="Aminoglyc_resit"/>
    <property type="match status" value="1"/>
</dbReference>
<dbReference type="Proteomes" id="UP001597180">
    <property type="component" value="Unassembled WGS sequence"/>
</dbReference>
<gene>
    <name evidence="1" type="ORF">ACFQ4B_01370</name>
</gene>
<reference evidence="2" key="1">
    <citation type="journal article" date="2019" name="Int. J. Syst. Evol. Microbiol.">
        <title>The Global Catalogue of Microorganisms (GCM) 10K type strain sequencing project: providing services to taxonomists for standard genome sequencing and annotation.</title>
        <authorList>
            <consortium name="The Broad Institute Genomics Platform"/>
            <consortium name="The Broad Institute Genome Sequencing Center for Infectious Disease"/>
            <person name="Wu L."/>
            <person name="Ma J."/>
        </authorList>
    </citation>
    <scope>NUCLEOTIDE SEQUENCE [LARGE SCALE GENOMIC DNA]</scope>
    <source>
        <strain evidence="2">CCUG 53270</strain>
    </source>
</reference>
<comment type="caution">
    <text evidence="1">The sequence shown here is derived from an EMBL/GenBank/DDBJ whole genome shotgun (WGS) entry which is preliminary data.</text>
</comment>
<dbReference type="EMBL" id="JBHTLU010000005">
    <property type="protein sequence ID" value="MFD1218753.1"/>
    <property type="molecule type" value="Genomic_DNA"/>
</dbReference>
<sequence>MDYIDKLGNALRTLQMQLHDIEQPWLVGGSCGLLMQGVPIAEAPKDLDVYADVEGARSIHRLLSEYSIDEQVEDRSSVYYSLLSHYSIHGIKVELVGGFEVTMRNSFYKVNAAWLDRYAMKYTLNTHEGLAPVKLMPLEHELIFNLLRNRPDRFEPIAKVISTRIGSSSSIAEELLQQNHIDEEIVHQMNRLLQR</sequence>
<dbReference type="Gene3D" id="3.30.460.40">
    <property type="match status" value="1"/>
</dbReference>
<accession>A0ABW3UCT8</accession>
<proteinExistence type="predicted"/>
<keyword evidence="2" id="KW-1185">Reference proteome</keyword>
<dbReference type="InterPro" id="IPR019646">
    <property type="entry name" value="Aminoglyc_AdlTrfase"/>
</dbReference>